<organism evidence="2 3">
    <name type="scientific">Anaeromyxobacter paludicola</name>
    <dbReference type="NCBI Taxonomy" id="2918171"/>
    <lineage>
        <taxon>Bacteria</taxon>
        <taxon>Pseudomonadati</taxon>
        <taxon>Myxococcota</taxon>
        <taxon>Myxococcia</taxon>
        <taxon>Myxococcales</taxon>
        <taxon>Cystobacterineae</taxon>
        <taxon>Anaeromyxobacteraceae</taxon>
        <taxon>Anaeromyxobacter</taxon>
    </lineage>
</organism>
<accession>A0ABN6N4W4</accession>
<evidence type="ECO:0000256" key="1">
    <source>
        <dbReference type="SAM" id="SignalP"/>
    </source>
</evidence>
<protein>
    <recommendedName>
        <fullName evidence="4">Peptidase M30, hyicolysin</fullName>
    </recommendedName>
</protein>
<keyword evidence="1" id="KW-0732">Signal</keyword>
<name>A0ABN6N4W4_9BACT</name>
<feature type="chain" id="PRO_5047082335" description="Peptidase M30, hyicolysin" evidence="1">
    <location>
        <begin position="22"/>
        <end position="723"/>
    </location>
</feature>
<reference evidence="3" key="1">
    <citation type="journal article" date="2022" name="Int. J. Syst. Evol. Microbiol.">
        <title>Anaeromyxobacter oryzae sp. nov., Anaeromyxobacter diazotrophicus sp. nov. and Anaeromyxobacter paludicola sp. nov., isolated from paddy soils.</title>
        <authorList>
            <person name="Itoh H."/>
            <person name="Xu Z."/>
            <person name="Mise K."/>
            <person name="Masuda Y."/>
            <person name="Ushijima N."/>
            <person name="Hayakawa C."/>
            <person name="Shiratori Y."/>
            <person name="Senoo K."/>
        </authorList>
    </citation>
    <scope>NUCLEOTIDE SEQUENCE [LARGE SCALE GENOMIC DNA]</scope>
    <source>
        <strain evidence="3">Red630</strain>
    </source>
</reference>
<evidence type="ECO:0000313" key="3">
    <source>
        <dbReference type="Proteomes" id="UP001162734"/>
    </source>
</evidence>
<sequence length="723" mass="72334">MNKTRLVLPLALLFAALGCGGGGSGSSDPTLSVDPATISVQAGAAAVGVTANLVGASGTVTWSLSSGAAGSISPSTGSTVFYTPPSAVSATRSEVLTASAAGKTATVAITVSPKPSAGPSLTVSPHSASAVGGGSPVAFTAVLAGGAAGPVTWALNPPGLGSLSATTGASVTWTPPSSVLQAASAVVTATAGSLSDSATVTVIPSGPVSLPNWTYKAPSDWTSGSLALSVPAGQSAMVILLNTGANAADNAPATVTVANTAAIASTLAPAASALSLAGADLGPATSTGEAALRDGEAALAPAIRAAKRTGGLGAASQALTAPANPGSFCVAQNGTPGAGATFNRISAPLAWQTAHALFYVDAADQAQFQTTDWQNLANAWESQIYPADTQIFGPPSDVDGNGKLIILFTGKVGGLSNGAITAGYYWAGNLFGPDTSPGCNCGTTGAPACTSGNALAFPYRGSNGADMFVMNTPTNLATANFTTTYSMTQVIPSTLAHEFQHLISFNLHCLLPANTCGYEETWLNEALSKVAEDEAGFGWHGSVTSPRQYLALAPSSGFMGYATASMTTWQSDPIGNYEGVHSFLRYLTDRKSTSLLTALSGDPAAGNLLSGKSNLANALGATFESAMADFTTAAAFSNESFSPDARFDYTGADWTPFHTKLRHLEYKSLNPGTPASATLRVDGWNAFGTGVAATGGATITVTSSQAVKPAVLLVTYSGTLPKL</sequence>
<dbReference type="RefSeq" id="WP_248343577.1">
    <property type="nucleotide sequence ID" value="NZ_AP025592.1"/>
</dbReference>
<dbReference type="Proteomes" id="UP001162734">
    <property type="component" value="Chromosome"/>
</dbReference>
<dbReference type="PROSITE" id="PS51257">
    <property type="entry name" value="PROKAR_LIPOPROTEIN"/>
    <property type="match status" value="1"/>
</dbReference>
<dbReference type="EMBL" id="AP025592">
    <property type="protein sequence ID" value="BDG06997.1"/>
    <property type="molecule type" value="Genomic_DNA"/>
</dbReference>
<proteinExistence type="predicted"/>
<evidence type="ECO:0008006" key="4">
    <source>
        <dbReference type="Google" id="ProtNLM"/>
    </source>
</evidence>
<feature type="signal peptide" evidence="1">
    <location>
        <begin position="1"/>
        <end position="21"/>
    </location>
</feature>
<evidence type="ECO:0000313" key="2">
    <source>
        <dbReference type="EMBL" id="BDG06997.1"/>
    </source>
</evidence>
<keyword evidence="3" id="KW-1185">Reference proteome</keyword>
<gene>
    <name evidence="2" type="ORF">AMPC_01100</name>
</gene>